<dbReference type="Pfam" id="PF13377">
    <property type="entry name" value="Peripla_BP_3"/>
    <property type="match status" value="1"/>
</dbReference>
<sequence length="344" mass="37362">MATLKELADRTGYSPATISRILSGDPSLSVTAEARRKVLEEAGRLNYTATRSRRGRSPKGLLRVGVAEMLTPVQQLDDPYYLYLSNFLRQNCLDRKYTCIPLESRGEGFLAPEEKLDGVVAIGLFTPAQIDSLAALSPNLVFLDSSPFESRFDSVVLGYELGISLALDHLTELGHTRIGFIGPVYKLDDRRQRALEVRRQLFERQAEQRGLLDLGLMLDCPMEAQAAARAVGELLSSGAALPTAFLCANEEGAVGALLALREAGLSVPGDLSVVSFNDTPRSALVDPPLTSVSTHVEEMARAALRLLGERASIGGREPIRTLPLKLVVPPTLTVRESTGPVRRL</sequence>
<proteinExistence type="predicted"/>
<keyword evidence="1" id="KW-0805">Transcription regulation</keyword>
<dbReference type="PANTHER" id="PTHR30146">
    <property type="entry name" value="LACI-RELATED TRANSCRIPTIONAL REPRESSOR"/>
    <property type="match status" value="1"/>
</dbReference>
<dbReference type="InterPro" id="IPR028082">
    <property type="entry name" value="Peripla_BP_I"/>
</dbReference>
<reference evidence="6" key="1">
    <citation type="submission" date="2020-08" db="EMBL/GenBank/DDBJ databases">
        <title>Genome public.</title>
        <authorList>
            <person name="Liu C."/>
            <person name="Sun Q."/>
        </authorList>
    </citation>
    <scope>NUCLEOTIDE SEQUENCE</scope>
    <source>
        <strain evidence="6">NSJ-23</strain>
    </source>
</reference>
<gene>
    <name evidence="6" type="ORF">H8S11_02350</name>
</gene>
<dbReference type="CDD" id="cd00093">
    <property type="entry name" value="HTH_XRE"/>
    <property type="match status" value="1"/>
</dbReference>
<dbReference type="SMART" id="SM00354">
    <property type="entry name" value="HTH_LACI"/>
    <property type="match status" value="1"/>
</dbReference>
<keyword evidence="7" id="KW-1185">Reference proteome</keyword>
<evidence type="ECO:0000313" key="7">
    <source>
        <dbReference type="Proteomes" id="UP000628736"/>
    </source>
</evidence>
<feature type="domain" description="HTH lacI-type" evidence="4">
    <location>
        <begin position="2"/>
        <end position="58"/>
    </location>
</feature>
<evidence type="ECO:0000259" key="4">
    <source>
        <dbReference type="PROSITE" id="PS50932"/>
    </source>
</evidence>
<dbReference type="InterPro" id="IPR001387">
    <property type="entry name" value="Cro/C1-type_HTH"/>
</dbReference>
<dbReference type="PROSITE" id="PS50943">
    <property type="entry name" value="HTH_CROC1"/>
    <property type="match status" value="1"/>
</dbReference>
<dbReference type="InterPro" id="IPR000843">
    <property type="entry name" value="HTH_LacI"/>
</dbReference>
<organism evidence="6 7">
    <name type="scientific">Flintibacter hominis</name>
    <dbReference type="NCBI Taxonomy" id="2763048"/>
    <lineage>
        <taxon>Bacteria</taxon>
        <taxon>Bacillati</taxon>
        <taxon>Bacillota</taxon>
        <taxon>Clostridia</taxon>
        <taxon>Eubacteriales</taxon>
        <taxon>Flintibacter</taxon>
    </lineage>
</organism>
<protein>
    <submittedName>
        <fullName evidence="6">LacI family DNA-binding transcriptional regulator</fullName>
    </submittedName>
</protein>
<dbReference type="SUPFAM" id="SSF47413">
    <property type="entry name" value="lambda repressor-like DNA-binding domains"/>
    <property type="match status" value="1"/>
</dbReference>
<keyword evidence="3" id="KW-0804">Transcription</keyword>
<name>A0A8J6J0M0_9FIRM</name>
<dbReference type="SUPFAM" id="SSF53822">
    <property type="entry name" value="Periplasmic binding protein-like I"/>
    <property type="match status" value="1"/>
</dbReference>
<accession>A0A8J6J0M0</accession>
<evidence type="ECO:0000256" key="3">
    <source>
        <dbReference type="ARBA" id="ARBA00023163"/>
    </source>
</evidence>
<dbReference type="InterPro" id="IPR010982">
    <property type="entry name" value="Lambda_DNA-bd_dom_sf"/>
</dbReference>
<dbReference type="Gene3D" id="3.40.50.2300">
    <property type="match status" value="2"/>
</dbReference>
<dbReference type="PROSITE" id="PS50932">
    <property type="entry name" value="HTH_LACI_2"/>
    <property type="match status" value="1"/>
</dbReference>
<comment type="caution">
    <text evidence="6">The sequence shown here is derived from an EMBL/GenBank/DDBJ whole genome shotgun (WGS) entry which is preliminary data.</text>
</comment>
<dbReference type="InterPro" id="IPR046335">
    <property type="entry name" value="LacI/GalR-like_sensor"/>
</dbReference>
<feature type="domain" description="HTH cro/C1-type" evidence="5">
    <location>
        <begin position="3"/>
        <end position="24"/>
    </location>
</feature>
<dbReference type="Proteomes" id="UP000628736">
    <property type="component" value="Unassembled WGS sequence"/>
</dbReference>
<evidence type="ECO:0000313" key="6">
    <source>
        <dbReference type="EMBL" id="MBC5721664.1"/>
    </source>
</evidence>
<dbReference type="AlphaFoldDB" id="A0A8J6J0M0"/>
<dbReference type="CDD" id="cd01544">
    <property type="entry name" value="PBP1_GalR"/>
    <property type="match status" value="1"/>
</dbReference>
<dbReference type="GO" id="GO:0000976">
    <property type="term" value="F:transcription cis-regulatory region binding"/>
    <property type="evidence" value="ECO:0007669"/>
    <property type="project" value="TreeGrafter"/>
</dbReference>
<dbReference type="GO" id="GO:0003700">
    <property type="term" value="F:DNA-binding transcription factor activity"/>
    <property type="evidence" value="ECO:0007669"/>
    <property type="project" value="TreeGrafter"/>
</dbReference>
<dbReference type="RefSeq" id="WP_186852044.1">
    <property type="nucleotide sequence ID" value="NZ_JACOPO010000001.1"/>
</dbReference>
<keyword evidence="2 6" id="KW-0238">DNA-binding</keyword>
<dbReference type="Gene3D" id="1.10.260.40">
    <property type="entry name" value="lambda repressor-like DNA-binding domains"/>
    <property type="match status" value="1"/>
</dbReference>
<dbReference type="PANTHER" id="PTHR30146:SF149">
    <property type="entry name" value="HTH-TYPE TRANSCRIPTIONAL REGULATOR EBGR"/>
    <property type="match status" value="1"/>
</dbReference>
<evidence type="ECO:0000256" key="1">
    <source>
        <dbReference type="ARBA" id="ARBA00023015"/>
    </source>
</evidence>
<evidence type="ECO:0000259" key="5">
    <source>
        <dbReference type="PROSITE" id="PS50943"/>
    </source>
</evidence>
<evidence type="ECO:0000256" key="2">
    <source>
        <dbReference type="ARBA" id="ARBA00023125"/>
    </source>
</evidence>
<dbReference type="EMBL" id="JACOPO010000001">
    <property type="protein sequence ID" value="MBC5721664.1"/>
    <property type="molecule type" value="Genomic_DNA"/>
</dbReference>